<dbReference type="SUPFAM" id="SSF49562">
    <property type="entry name" value="C2 domain (Calcium/lipid-binding domain, CaLB)"/>
    <property type="match status" value="1"/>
</dbReference>
<dbReference type="Proteomes" id="UP000030764">
    <property type="component" value="Unassembled WGS sequence"/>
</dbReference>
<dbReference type="EMBL" id="KL363272">
    <property type="protein sequence ID" value="KFD49395.1"/>
    <property type="molecule type" value="Genomic_DNA"/>
</dbReference>
<feature type="region of interest" description="Disordered" evidence="1">
    <location>
        <begin position="391"/>
        <end position="422"/>
    </location>
</feature>
<gene>
    <name evidence="4" type="ORF">M513_09758</name>
    <name evidence="5" type="ORF">M514_09758</name>
</gene>
<dbReference type="Proteomes" id="UP000030758">
    <property type="component" value="Unassembled WGS sequence"/>
</dbReference>
<dbReference type="Pfam" id="PF02186">
    <property type="entry name" value="TFIIE_beta"/>
    <property type="match status" value="1"/>
</dbReference>
<dbReference type="PANTHER" id="PTHR12716">
    <property type="entry name" value="TRANSCRIPTION INITIATION FACTOR IIE, BETA SUBUNIT"/>
    <property type="match status" value="1"/>
</dbReference>
<evidence type="ECO:0000256" key="1">
    <source>
        <dbReference type="SAM" id="MobiDB-lite"/>
    </source>
</evidence>
<proteinExistence type="predicted"/>
<dbReference type="Gene3D" id="2.60.40.150">
    <property type="entry name" value="C2 domain"/>
    <property type="match status" value="1"/>
</dbReference>
<feature type="compositionally biased region" description="Low complexity" evidence="1">
    <location>
        <begin position="84"/>
        <end position="93"/>
    </location>
</feature>
<dbReference type="SUPFAM" id="SSF46785">
    <property type="entry name" value="Winged helix' DNA-binding domain"/>
    <property type="match status" value="1"/>
</dbReference>
<accession>A0A085N4Z2</accession>
<dbReference type="PANTHER" id="PTHR12716:SF8">
    <property type="entry name" value="TRANSCRIPTION INITIATION FACTOR IIE SUBUNIT BETA"/>
    <property type="match status" value="1"/>
</dbReference>
<dbReference type="GO" id="GO:0006367">
    <property type="term" value="P:transcription initiation at RNA polymerase II promoter"/>
    <property type="evidence" value="ECO:0007669"/>
    <property type="project" value="InterPro"/>
</dbReference>
<name>A0A085N4Z2_9BILA</name>
<feature type="compositionally biased region" description="Low complexity" evidence="1">
    <location>
        <begin position="187"/>
        <end position="208"/>
    </location>
</feature>
<feature type="domain" description="C2" evidence="2">
    <location>
        <begin position="226"/>
        <end position="367"/>
    </location>
</feature>
<evidence type="ECO:0000313" key="4">
    <source>
        <dbReference type="EMBL" id="KFD49395.1"/>
    </source>
</evidence>
<dbReference type="GO" id="GO:0005673">
    <property type="term" value="C:transcription factor TFIIE complex"/>
    <property type="evidence" value="ECO:0007669"/>
    <property type="project" value="InterPro"/>
</dbReference>
<protein>
    <submittedName>
        <fullName evidence="5">Uncharacterized protein</fullName>
    </submittedName>
</protein>
<dbReference type="InterPro" id="IPR036388">
    <property type="entry name" value="WH-like_DNA-bd_sf"/>
</dbReference>
<dbReference type="PROSITE" id="PS50004">
    <property type="entry name" value="C2"/>
    <property type="match status" value="1"/>
</dbReference>
<dbReference type="InterPro" id="IPR003166">
    <property type="entry name" value="TFIIE_bsu_DNA-bd"/>
</dbReference>
<feature type="region of interest" description="Disordered" evidence="1">
    <location>
        <begin position="181"/>
        <end position="208"/>
    </location>
</feature>
<feature type="compositionally biased region" description="Basic and acidic residues" evidence="1">
    <location>
        <begin position="20"/>
        <end position="30"/>
    </location>
</feature>
<reference evidence="5 6" key="1">
    <citation type="journal article" date="2014" name="Nat. Genet.">
        <title>Genome and transcriptome of the porcine whipworm Trichuris suis.</title>
        <authorList>
            <person name="Jex A.R."/>
            <person name="Nejsum P."/>
            <person name="Schwarz E.M."/>
            <person name="Hu L."/>
            <person name="Young N.D."/>
            <person name="Hall R.S."/>
            <person name="Korhonen P.K."/>
            <person name="Liao S."/>
            <person name="Thamsborg S."/>
            <person name="Xia J."/>
            <person name="Xu P."/>
            <person name="Wang S."/>
            <person name="Scheerlinck J.P."/>
            <person name="Hofmann A."/>
            <person name="Sternberg P.W."/>
            <person name="Wang J."/>
            <person name="Gasser R.B."/>
        </authorList>
    </citation>
    <scope>NUCLEOTIDE SEQUENCE [LARGE SCALE GENOMIC DNA]</scope>
    <source>
        <strain evidence="5">DCEP-RM93F</strain>
        <strain evidence="4">DCEP-RM93M</strain>
    </source>
</reference>
<evidence type="ECO:0000313" key="6">
    <source>
        <dbReference type="Proteomes" id="UP000030764"/>
    </source>
</evidence>
<feature type="region of interest" description="Disordered" evidence="1">
    <location>
        <begin position="14"/>
        <end position="125"/>
    </location>
</feature>
<dbReference type="InterPro" id="IPR016656">
    <property type="entry name" value="TFIIE-bsu"/>
</dbReference>
<evidence type="ECO:0000259" key="2">
    <source>
        <dbReference type="PROSITE" id="PS50004"/>
    </source>
</evidence>
<feature type="compositionally biased region" description="Low complexity" evidence="1">
    <location>
        <begin position="391"/>
        <end position="402"/>
    </location>
</feature>
<dbReference type="AlphaFoldDB" id="A0A085N4Z2"/>
<dbReference type="Gene3D" id="1.10.10.10">
    <property type="entry name" value="Winged helix-like DNA-binding domain superfamily/Winged helix DNA-binding domain"/>
    <property type="match status" value="1"/>
</dbReference>
<sequence>MLTVVGRFKRAVMKQNNSSEHCRSKTHKMDTGATASSANVPSTSHNPKAMMHQLSKNGKKQVDITESSLAKGRPGDNAVGNKRLQQSQQYLSLRPHQRTRQKANFRDDFGPPLSSSSSFSSSNEPYYPYPSPNKFPKTNPFFKTTIKCGQQARSGYVKLNCIPRETTPAVATVCPIVEESESTTTDSALTSSQTNSGSSESQESLASSNQRAQMKKIIAGLKSFGIKGELYVSMILNRGMLTISIDQARHLQPPAGSTSCNAYIRLTLMPDEEKRTQYKSEVVPGSNVPVFNLNVSLLVNDCQGHQRCARAKWCFCLLSEVLPEDDRKRVFISLWNRDAVTQKGGLLGCMAFSIRGLIETKQVEGWYYLLAPSYGRHKHLAVEKRAAAVPTVSSRPSPSPVTKARETTVRRSSVTLPEPKRQKLDGDLRKPAPFDYKTAKTCVATNFGVLAKVLDFLRKRHLEQATWSLSLQEIFEELQMFDVSNKVKMWLAEILPENSRISRDEFGKFIYKPPYRIKGKNSLLGVLKRREMEGSGALLMSELAECVSCPEKLVAALGNAVTSINVNVNKRKDVALFYNDTENLSLNVDEAYVSLWRSVNVGHLNDQRLEEYLVKHGIDSSKAFSANPRSRESYVPKRKSTKRSTVVHNEHLARSGLLMDFSERN</sequence>
<evidence type="ECO:0000313" key="5">
    <source>
        <dbReference type="EMBL" id="KFD64538.1"/>
    </source>
</evidence>
<dbReference type="InterPro" id="IPR000008">
    <property type="entry name" value="C2_dom"/>
</dbReference>
<dbReference type="Pfam" id="PF00168">
    <property type="entry name" value="C2"/>
    <property type="match status" value="1"/>
</dbReference>
<feature type="domain" description="TFIIE beta" evidence="3">
    <location>
        <begin position="435"/>
        <end position="518"/>
    </location>
</feature>
<dbReference type="CDD" id="cd07977">
    <property type="entry name" value="TFIIE_beta_winged_helix"/>
    <property type="match status" value="1"/>
</dbReference>
<evidence type="ECO:0000259" key="3">
    <source>
        <dbReference type="PROSITE" id="PS51351"/>
    </source>
</evidence>
<dbReference type="GO" id="GO:0001097">
    <property type="term" value="F:TFIIH-class transcription factor complex binding"/>
    <property type="evidence" value="ECO:0007669"/>
    <property type="project" value="TreeGrafter"/>
</dbReference>
<keyword evidence="6" id="KW-1185">Reference proteome</keyword>
<feature type="compositionally biased region" description="Polar residues" evidence="1">
    <location>
        <begin position="33"/>
        <end position="46"/>
    </location>
</feature>
<dbReference type="InterPro" id="IPR035892">
    <property type="entry name" value="C2_domain_sf"/>
</dbReference>
<dbReference type="PROSITE" id="PS51351">
    <property type="entry name" value="TFIIE_BETA_C"/>
    <property type="match status" value="1"/>
</dbReference>
<dbReference type="EMBL" id="KL367554">
    <property type="protein sequence ID" value="KFD64538.1"/>
    <property type="molecule type" value="Genomic_DNA"/>
</dbReference>
<feature type="compositionally biased region" description="Low complexity" evidence="1">
    <location>
        <begin position="111"/>
        <end position="125"/>
    </location>
</feature>
<organism evidence="5">
    <name type="scientific">Trichuris suis</name>
    <name type="common">pig whipworm</name>
    <dbReference type="NCBI Taxonomy" id="68888"/>
    <lineage>
        <taxon>Eukaryota</taxon>
        <taxon>Metazoa</taxon>
        <taxon>Ecdysozoa</taxon>
        <taxon>Nematoda</taxon>
        <taxon>Enoplea</taxon>
        <taxon>Dorylaimia</taxon>
        <taxon>Trichinellida</taxon>
        <taxon>Trichuridae</taxon>
        <taxon>Trichuris</taxon>
    </lineage>
</organism>
<dbReference type="InterPro" id="IPR036390">
    <property type="entry name" value="WH_DNA-bd_sf"/>
</dbReference>